<reference evidence="5" key="3">
    <citation type="submission" date="2016-11" db="EMBL/GenBank/DDBJ databases">
        <authorList>
            <person name="Varghese N."/>
            <person name="Submissions S."/>
        </authorList>
    </citation>
    <scope>NUCLEOTIDE SEQUENCE [LARGE SCALE GENOMIC DNA]</scope>
    <source>
        <strain evidence="5">DX253</strain>
    </source>
</reference>
<reference evidence="3" key="2">
    <citation type="submission" date="2016-11" db="EMBL/GenBank/DDBJ databases">
        <authorList>
            <person name="Jaros S."/>
            <person name="Januszkiewicz K."/>
            <person name="Wedrychowicz H."/>
        </authorList>
    </citation>
    <scope>NUCLEOTIDE SEQUENCE [LARGE SCALE GENOMIC DNA]</scope>
    <source>
        <strain evidence="3">DX253</strain>
    </source>
</reference>
<dbReference type="EMBL" id="AEMG01000028">
    <property type="protein sequence ID" value="EFW90414.1"/>
    <property type="molecule type" value="Genomic_DNA"/>
</dbReference>
<dbReference type="Proteomes" id="UP000184203">
    <property type="component" value="Unassembled WGS sequence"/>
</dbReference>
<feature type="transmembrane region" description="Helical" evidence="1">
    <location>
        <begin position="32"/>
        <end position="51"/>
    </location>
</feature>
<evidence type="ECO:0000313" key="3">
    <source>
        <dbReference type="EMBL" id="SHK03926.1"/>
    </source>
</evidence>
<dbReference type="PATRIC" id="fig|797209.4.peg.3953"/>
<dbReference type="Pfam" id="PF25949">
    <property type="entry name" value="DUF7987"/>
    <property type="match status" value="1"/>
</dbReference>
<organism evidence="2 4">
    <name type="scientific">Haladaptatus paucihalophilus DX253</name>
    <dbReference type="NCBI Taxonomy" id="797209"/>
    <lineage>
        <taxon>Archaea</taxon>
        <taxon>Methanobacteriati</taxon>
        <taxon>Methanobacteriota</taxon>
        <taxon>Stenosarchaea group</taxon>
        <taxon>Halobacteria</taxon>
        <taxon>Halobacteriales</taxon>
        <taxon>Haladaptataceae</taxon>
        <taxon>Haladaptatus</taxon>
    </lineage>
</organism>
<keyword evidence="1" id="KW-1133">Transmembrane helix</keyword>
<reference evidence="2 4" key="1">
    <citation type="journal article" date="2014" name="ISME J.">
        <title>Trehalose/2-sulfotrehalose biosynthesis and glycine-betaine uptake are widely spread mechanisms for osmoadaptation in the Halobacteriales.</title>
        <authorList>
            <person name="Youssef N.H."/>
            <person name="Savage-Ashlock K.N."/>
            <person name="McCully A.L."/>
            <person name="Luedtke B."/>
            <person name="Shaw E.I."/>
            <person name="Hoff W.D."/>
            <person name="Elshahed M.S."/>
        </authorList>
    </citation>
    <scope>NUCLEOTIDE SEQUENCE [LARGE SCALE GENOMIC DNA]</scope>
    <source>
        <strain evidence="2 4">DX253</strain>
    </source>
</reference>
<evidence type="ECO:0000313" key="2">
    <source>
        <dbReference type="EMBL" id="EFW90414.1"/>
    </source>
</evidence>
<keyword evidence="1" id="KW-0472">Membrane</keyword>
<dbReference type="Proteomes" id="UP000003751">
    <property type="component" value="Unassembled WGS sequence"/>
</dbReference>
<dbReference type="STRING" id="797209.GCA_000376445_00576"/>
<proteinExistence type="predicted"/>
<name>E7QYZ8_HALPU</name>
<dbReference type="RefSeq" id="WP_007982933.1">
    <property type="nucleotide sequence ID" value="NZ_AEMG01000028.1"/>
</dbReference>
<protein>
    <submittedName>
        <fullName evidence="2">Uncharacterized protein</fullName>
    </submittedName>
</protein>
<evidence type="ECO:0000313" key="4">
    <source>
        <dbReference type="Proteomes" id="UP000003751"/>
    </source>
</evidence>
<dbReference type="EMBL" id="FRAN01000001">
    <property type="protein sequence ID" value="SHK03926.1"/>
    <property type="molecule type" value="Genomic_DNA"/>
</dbReference>
<evidence type="ECO:0000313" key="5">
    <source>
        <dbReference type="Proteomes" id="UP000184203"/>
    </source>
</evidence>
<gene>
    <name evidence="3" type="ORF">SAMN05444342_0362</name>
    <name evidence="2" type="ORF">ZOD2009_20193</name>
</gene>
<keyword evidence="1" id="KW-0812">Transmembrane</keyword>
<dbReference type="AlphaFoldDB" id="E7QYZ8"/>
<accession>E7QYZ8</accession>
<dbReference type="InterPro" id="IPR058293">
    <property type="entry name" value="DUF7987"/>
</dbReference>
<keyword evidence="5" id="KW-1185">Reference proteome</keyword>
<evidence type="ECO:0000256" key="1">
    <source>
        <dbReference type="SAM" id="Phobius"/>
    </source>
</evidence>
<sequence>MEFAPKVTVLAVILALVVAIIADEATHSVPLAMLVLLAVGFFLPLFVAGRLKRGGG</sequence>